<feature type="chain" id="PRO_5034683101" description="Ig-like domain-containing protein" evidence="3">
    <location>
        <begin position="22"/>
        <end position="165"/>
    </location>
</feature>
<dbReference type="InterPro" id="IPR050413">
    <property type="entry name" value="TCR_beta_variable"/>
</dbReference>
<dbReference type="Pfam" id="PF07686">
    <property type="entry name" value="V-set"/>
    <property type="match status" value="1"/>
</dbReference>
<keyword evidence="2" id="KW-0391">Immunity</keyword>
<sequence length="165" mass="18150">MGTGTLCCVVLCLLGVEPTDAGVTQEPRHQVTKVGQTVTLRCEPISSHTALFWYRQTLLQGLEVLISFGNQSPMDETGMPKDWFSAEMPDRSFSTLKIQCTEPKDSAMNLCASSLSTALKSHPLSMQKSWLPLLAPATSPCSSLSRLLPYQHKDLSLVFYCPQGR</sequence>
<reference evidence="5" key="1">
    <citation type="submission" date="2023-03" db="UniProtKB">
        <authorList>
            <consortium name="Ensembl"/>
        </authorList>
    </citation>
    <scope>IDENTIFICATION</scope>
</reference>
<evidence type="ECO:0000259" key="4">
    <source>
        <dbReference type="PROSITE" id="PS50835"/>
    </source>
</evidence>
<evidence type="ECO:0000313" key="5">
    <source>
        <dbReference type="Ensembl" id="ENSEASP00005013480.1"/>
    </source>
</evidence>
<dbReference type="InterPro" id="IPR007110">
    <property type="entry name" value="Ig-like_dom"/>
</dbReference>
<evidence type="ECO:0000256" key="1">
    <source>
        <dbReference type="ARBA" id="ARBA00022729"/>
    </source>
</evidence>
<protein>
    <recommendedName>
        <fullName evidence="4">Ig-like domain-containing protein</fullName>
    </recommendedName>
</protein>
<proteinExistence type="predicted"/>
<dbReference type="AlphaFoldDB" id="A0A8C4LTU7"/>
<dbReference type="InterPro" id="IPR013106">
    <property type="entry name" value="Ig_V-set"/>
</dbReference>
<evidence type="ECO:0000256" key="2">
    <source>
        <dbReference type="ARBA" id="ARBA00022859"/>
    </source>
</evidence>
<dbReference type="InterPro" id="IPR013783">
    <property type="entry name" value="Ig-like_fold"/>
</dbReference>
<feature type="signal peptide" evidence="3">
    <location>
        <begin position="1"/>
        <end position="21"/>
    </location>
</feature>
<dbReference type="InterPro" id="IPR036179">
    <property type="entry name" value="Ig-like_dom_sf"/>
</dbReference>
<keyword evidence="1 3" id="KW-0732">Signal</keyword>
<dbReference type="SUPFAM" id="SSF48726">
    <property type="entry name" value="Immunoglobulin"/>
    <property type="match status" value="1"/>
</dbReference>
<accession>A0A8C4LTU7</accession>
<name>A0A8C4LTU7_EQUAS</name>
<dbReference type="PROSITE" id="PS50835">
    <property type="entry name" value="IG_LIKE"/>
    <property type="match status" value="1"/>
</dbReference>
<organism evidence="5">
    <name type="scientific">Equus asinus asinus</name>
    <dbReference type="NCBI Taxonomy" id="83772"/>
    <lineage>
        <taxon>Eukaryota</taxon>
        <taxon>Metazoa</taxon>
        <taxon>Chordata</taxon>
        <taxon>Craniata</taxon>
        <taxon>Vertebrata</taxon>
        <taxon>Euteleostomi</taxon>
        <taxon>Mammalia</taxon>
        <taxon>Eutheria</taxon>
        <taxon>Laurasiatheria</taxon>
        <taxon>Perissodactyla</taxon>
        <taxon>Equidae</taxon>
        <taxon>Equus</taxon>
    </lineage>
</organism>
<feature type="domain" description="Ig-like" evidence="4">
    <location>
        <begin position="18"/>
        <end position="125"/>
    </location>
</feature>
<dbReference type="OMA" id="PRHIVTG"/>
<dbReference type="GO" id="GO:0007166">
    <property type="term" value="P:cell surface receptor signaling pathway"/>
    <property type="evidence" value="ECO:0007669"/>
    <property type="project" value="TreeGrafter"/>
</dbReference>
<dbReference type="PANTHER" id="PTHR23268:SF14">
    <property type="entry name" value="T CELL RECEPTOR BETA VARIABLE 12-3-RELATED"/>
    <property type="match status" value="1"/>
</dbReference>
<dbReference type="Ensembl" id="ENSEAST00005014644.1">
    <property type="protein sequence ID" value="ENSEASP00005013480.1"/>
    <property type="gene ID" value="ENSEASG00005009416.1"/>
</dbReference>
<dbReference type="GO" id="GO:0005886">
    <property type="term" value="C:plasma membrane"/>
    <property type="evidence" value="ECO:0007669"/>
    <property type="project" value="TreeGrafter"/>
</dbReference>
<dbReference type="Gene3D" id="2.60.40.10">
    <property type="entry name" value="Immunoglobulins"/>
    <property type="match status" value="1"/>
</dbReference>
<dbReference type="GO" id="GO:0002376">
    <property type="term" value="P:immune system process"/>
    <property type="evidence" value="ECO:0007669"/>
    <property type="project" value="UniProtKB-KW"/>
</dbReference>
<dbReference type="PANTHER" id="PTHR23268">
    <property type="entry name" value="T-CELL RECEPTOR BETA CHAIN"/>
    <property type="match status" value="1"/>
</dbReference>
<evidence type="ECO:0000256" key="3">
    <source>
        <dbReference type="SAM" id="SignalP"/>
    </source>
</evidence>